<feature type="compositionally biased region" description="Low complexity" evidence="1">
    <location>
        <begin position="333"/>
        <end position="343"/>
    </location>
</feature>
<dbReference type="EMBL" id="JACCCW010000002">
    <property type="protein sequence ID" value="NYF81160.1"/>
    <property type="molecule type" value="Genomic_DNA"/>
</dbReference>
<evidence type="ECO:0000256" key="1">
    <source>
        <dbReference type="SAM" id="MobiDB-lite"/>
    </source>
</evidence>
<proteinExistence type="predicted"/>
<dbReference type="RefSeq" id="WP_179493006.1">
    <property type="nucleotide sequence ID" value="NZ_JACCCW010000002.1"/>
</dbReference>
<sequence>MVLIIPRLLSLTFLLAGAAAGQAAPTSATPQLSPQAAYDQATRPLEITRRSIANWSDSETEALGIAIKQASEACSERSPEQFSGDDLIAFARLCSLGQQWPSVSSAAARYIGSTEPKPQLTQAYAYQIDAALHANDAKAGLASSLAMLQAVPYDSLVDETIRSTLHYLQLAFTPDALTLYAAREPLILQALRTPPPTAAMPIHVLYADGLAYAALQQFAGDPQAAAKTISELDLATPSSLSPDDSIPIAETRRQYALLGTHLPRIPLTVSLFSVGETPRINPNYGNATVFFLFPDWCAQCVRMAQQLRPTLYRISQNDVHLYGLLAQPAPSVAAPPHASARSRSVGKEPPEPESPKTPSELLRGTPTLIVPPATIATFAATDFPLLIATGPDGIIRFIQPAPENALNPGDFLDQVTNHIAQQWPRETPAQSVLGPGSAQP</sequence>
<feature type="chain" id="PRO_5030738725" description="Thioredoxin domain-containing protein" evidence="2">
    <location>
        <begin position="24"/>
        <end position="440"/>
    </location>
</feature>
<evidence type="ECO:0008006" key="5">
    <source>
        <dbReference type="Google" id="ProtNLM"/>
    </source>
</evidence>
<dbReference type="AlphaFoldDB" id="A0A7Y9TIL3"/>
<accession>A0A7Y9TIL3</accession>
<evidence type="ECO:0000313" key="4">
    <source>
        <dbReference type="Proteomes" id="UP000589520"/>
    </source>
</evidence>
<evidence type="ECO:0000313" key="3">
    <source>
        <dbReference type="EMBL" id="NYF81160.1"/>
    </source>
</evidence>
<keyword evidence="2" id="KW-0732">Signal</keyword>
<reference evidence="3 4" key="1">
    <citation type="submission" date="2020-07" db="EMBL/GenBank/DDBJ databases">
        <title>Genomic Encyclopedia of Type Strains, Phase IV (KMG-V): Genome sequencing to study the core and pangenomes of soil and plant-associated prokaryotes.</title>
        <authorList>
            <person name="Whitman W."/>
        </authorList>
    </citation>
    <scope>NUCLEOTIDE SEQUENCE [LARGE SCALE GENOMIC DNA]</scope>
    <source>
        <strain evidence="3 4">X4EP2</strain>
    </source>
</reference>
<gene>
    <name evidence="3" type="ORF">HDF17_003480</name>
</gene>
<comment type="caution">
    <text evidence="3">The sequence shown here is derived from an EMBL/GenBank/DDBJ whole genome shotgun (WGS) entry which is preliminary data.</text>
</comment>
<protein>
    <recommendedName>
        <fullName evidence="5">Thioredoxin domain-containing protein</fullName>
    </recommendedName>
</protein>
<feature type="compositionally biased region" description="Basic and acidic residues" evidence="1">
    <location>
        <begin position="345"/>
        <end position="354"/>
    </location>
</feature>
<feature type="region of interest" description="Disordered" evidence="1">
    <location>
        <begin position="333"/>
        <end position="365"/>
    </location>
</feature>
<keyword evidence="4" id="KW-1185">Reference proteome</keyword>
<name>A0A7Y9TIL3_9BACT</name>
<dbReference type="Proteomes" id="UP000589520">
    <property type="component" value="Unassembled WGS sequence"/>
</dbReference>
<feature type="signal peptide" evidence="2">
    <location>
        <begin position="1"/>
        <end position="23"/>
    </location>
</feature>
<organism evidence="3 4">
    <name type="scientific">Granulicella arctica</name>
    <dbReference type="NCBI Taxonomy" id="940613"/>
    <lineage>
        <taxon>Bacteria</taxon>
        <taxon>Pseudomonadati</taxon>
        <taxon>Acidobacteriota</taxon>
        <taxon>Terriglobia</taxon>
        <taxon>Terriglobales</taxon>
        <taxon>Acidobacteriaceae</taxon>
        <taxon>Granulicella</taxon>
    </lineage>
</organism>
<evidence type="ECO:0000256" key="2">
    <source>
        <dbReference type="SAM" id="SignalP"/>
    </source>
</evidence>